<evidence type="ECO:0000313" key="3">
    <source>
        <dbReference type="Proteomes" id="UP001275084"/>
    </source>
</evidence>
<gene>
    <name evidence="2" type="ORF">B0T25DRAFT_514019</name>
</gene>
<comment type="caution">
    <text evidence="2">The sequence shown here is derived from an EMBL/GenBank/DDBJ whole genome shotgun (WGS) entry which is preliminary data.</text>
</comment>
<proteinExistence type="predicted"/>
<name>A0AAJ0HXA2_9PEZI</name>
<protein>
    <submittedName>
        <fullName evidence="2">Uncharacterized protein</fullName>
    </submittedName>
</protein>
<organism evidence="2 3">
    <name type="scientific">Lasiosphaeria hispida</name>
    <dbReference type="NCBI Taxonomy" id="260671"/>
    <lineage>
        <taxon>Eukaryota</taxon>
        <taxon>Fungi</taxon>
        <taxon>Dikarya</taxon>
        <taxon>Ascomycota</taxon>
        <taxon>Pezizomycotina</taxon>
        <taxon>Sordariomycetes</taxon>
        <taxon>Sordariomycetidae</taxon>
        <taxon>Sordariales</taxon>
        <taxon>Lasiosphaeriaceae</taxon>
        <taxon>Lasiosphaeria</taxon>
    </lineage>
</organism>
<accession>A0AAJ0HXA2</accession>
<dbReference type="Proteomes" id="UP001275084">
    <property type="component" value="Unassembled WGS sequence"/>
</dbReference>
<dbReference type="AlphaFoldDB" id="A0AAJ0HXA2"/>
<keyword evidence="3" id="KW-1185">Reference proteome</keyword>
<evidence type="ECO:0000313" key="2">
    <source>
        <dbReference type="EMBL" id="KAK3364274.1"/>
    </source>
</evidence>
<evidence type="ECO:0000256" key="1">
    <source>
        <dbReference type="SAM" id="MobiDB-lite"/>
    </source>
</evidence>
<sequence length="104" mass="11483">MLFVSTSAASTPSPASSASSRTFSRTLPLPIPATAANPIYKPFRLTQGHPVYIQPTFLEHMRQVRNDQGRPAVAIGLTPLYRTVWDPARMARMMHCLAYRILGG</sequence>
<reference evidence="2" key="2">
    <citation type="submission" date="2023-06" db="EMBL/GenBank/DDBJ databases">
        <authorList>
            <consortium name="Lawrence Berkeley National Laboratory"/>
            <person name="Haridas S."/>
            <person name="Hensen N."/>
            <person name="Bonometti L."/>
            <person name="Westerberg I."/>
            <person name="Brannstrom I.O."/>
            <person name="Guillou S."/>
            <person name="Cros-Aarteil S."/>
            <person name="Calhoun S."/>
            <person name="Kuo A."/>
            <person name="Mondo S."/>
            <person name="Pangilinan J."/>
            <person name="Riley R."/>
            <person name="Labutti K."/>
            <person name="Andreopoulos B."/>
            <person name="Lipzen A."/>
            <person name="Chen C."/>
            <person name="Yanf M."/>
            <person name="Daum C."/>
            <person name="Ng V."/>
            <person name="Clum A."/>
            <person name="Steindorff A."/>
            <person name="Ohm R."/>
            <person name="Martin F."/>
            <person name="Silar P."/>
            <person name="Natvig D."/>
            <person name="Lalanne C."/>
            <person name="Gautier V."/>
            <person name="Ament-Velasquez S.L."/>
            <person name="Kruys A."/>
            <person name="Hutchinson M.I."/>
            <person name="Powell A.J."/>
            <person name="Barry K."/>
            <person name="Miller A.N."/>
            <person name="Grigoriev I.V."/>
            <person name="Debuchy R."/>
            <person name="Gladieux P."/>
            <person name="Thoren M.H."/>
            <person name="Johannesson H."/>
        </authorList>
    </citation>
    <scope>NUCLEOTIDE SEQUENCE</scope>
    <source>
        <strain evidence="2">CBS 955.72</strain>
    </source>
</reference>
<feature type="region of interest" description="Disordered" evidence="1">
    <location>
        <begin position="1"/>
        <end position="22"/>
    </location>
</feature>
<dbReference type="EMBL" id="JAUIQD010000001">
    <property type="protein sequence ID" value="KAK3364274.1"/>
    <property type="molecule type" value="Genomic_DNA"/>
</dbReference>
<reference evidence="2" key="1">
    <citation type="journal article" date="2023" name="Mol. Phylogenet. Evol.">
        <title>Genome-scale phylogeny and comparative genomics of the fungal order Sordariales.</title>
        <authorList>
            <person name="Hensen N."/>
            <person name="Bonometti L."/>
            <person name="Westerberg I."/>
            <person name="Brannstrom I.O."/>
            <person name="Guillou S."/>
            <person name="Cros-Aarteil S."/>
            <person name="Calhoun S."/>
            <person name="Haridas S."/>
            <person name="Kuo A."/>
            <person name="Mondo S."/>
            <person name="Pangilinan J."/>
            <person name="Riley R."/>
            <person name="LaButti K."/>
            <person name="Andreopoulos B."/>
            <person name="Lipzen A."/>
            <person name="Chen C."/>
            <person name="Yan M."/>
            <person name="Daum C."/>
            <person name="Ng V."/>
            <person name="Clum A."/>
            <person name="Steindorff A."/>
            <person name="Ohm R.A."/>
            <person name="Martin F."/>
            <person name="Silar P."/>
            <person name="Natvig D.O."/>
            <person name="Lalanne C."/>
            <person name="Gautier V."/>
            <person name="Ament-Velasquez S.L."/>
            <person name="Kruys A."/>
            <person name="Hutchinson M.I."/>
            <person name="Powell A.J."/>
            <person name="Barry K."/>
            <person name="Miller A.N."/>
            <person name="Grigoriev I.V."/>
            <person name="Debuchy R."/>
            <person name="Gladieux P."/>
            <person name="Hiltunen Thoren M."/>
            <person name="Johannesson H."/>
        </authorList>
    </citation>
    <scope>NUCLEOTIDE SEQUENCE</scope>
    <source>
        <strain evidence="2">CBS 955.72</strain>
    </source>
</reference>